<evidence type="ECO:0000256" key="2">
    <source>
        <dbReference type="SAM" id="MobiDB-lite"/>
    </source>
</evidence>
<evidence type="ECO:0000256" key="1">
    <source>
        <dbReference type="SAM" id="Coils"/>
    </source>
</evidence>
<reference evidence="3" key="1">
    <citation type="submission" date="2014-11" db="EMBL/GenBank/DDBJ databases">
        <authorList>
            <person name="Otto D Thomas"/>
            <person name="Naeem Raeece"/>
        </authorList>
    </citation>
    <scope>NUCLEOTIDE SEQUENCE</scope>
</reference>
<feature type="region of interest" description="Disordered" evidence="2">
    <location>
        <begin position="146"/>
        <end position="171"/>
    </location>
</feature>
<evidence type="ECO:0000313" key="3">
    <source>
        <dbReference type="EMBL" id="CEM47875.1"/>
    </source>
</evidence>
<proteinExistence type="predicted"/>
<dbReference type="EMBL" id="CDMZ01003868">
    <property type="protein sequence ID" value="CEM47875.1"/>
    <property type="molecule type" value="Genomic_DNA"/>
</dbReference>
<dbReference type="AlphaFoldDB" id="A0A0G4HU63"/>
<protein>
    <submittedName>
        <fullName evidence="3">Uncharacterized protein</fullName>
    </submittedName>
</protein>
<organism evidence="3">
    <name type="scientific">Chromera velia CCMP2878</name>
    <dbReference type="NCBI Taxonomy" id="1169474"/>
    <lineage>
        <taxon>Eukaryota</taxon>
        <taxon>Sar</taxon>
        <taxon>Alveolata</taxon>
        <taxon>Colpodellida</taxon>
        <taxon>Chromeraceae</taxon>
        <taxon>Chromera</taxon>
    </lineage>
</organism>
<accession>A0A0G4HU63</accession>
<feature type="compositionally biased region" description="Low complexity" evidence="2">
    <location>
        <begin position="149"/>
        <end position="160"/>
    </location>
</feature>
<feature type="coiled-coil region" evidence="1">
    <location>
        <begin position="943"/>
        <end position="970"/>
    </location>
</feature>
<keyword evidence="1" id="KW-0175">Coiled coil</keyword>
<sequence length="972" mass="104210">MSFVLAVVPSHPFCSTYKAIEELQKKRSEPYFTPLQFLELEGLLGQQSSSTDRNAAGSFFQDGALGKTEVAELKCTPADTLEACKSKCTSLGYDQAFCNKIEIKGGGDKFSIDTLIAGPATIDCTGDEADACKQKCKEQNVDVDGDTCPSGGKSSSSSGGSPPPATGRDVELPAFTCDAPAADADEATKLNAQLMCKRKCRLDGKRSKEFCEQAQKGDADKLECTGKNAGECDALCTQKKASSVACMEAKVPPGTPLPKGKNVPLGSYECAKDSPEQECKEKCLKTKFWGCHDSSTQSEVKKPEATLECSTKEPQACVAECKDKFANEDACEEAVTGGAAASGGSSAAAGPGVDPKKREAAAASVNAAALDAIDGIQEGDASSGASKNTDDVIKQVTGFLQLQQSQRLTDATRQAGEITFPGGVKVQDIACEWKYDDTNGPAVKTLARKAFKCQCEDPEMELSTDKCQCTGGRQYLLDDPSCSEPSNPQKCKRSCKCPATGNPVKDYWHSKKGECLENKCKALGLPVKETDSDVECVCQSDLQKWDKSSGKCAKDADKVKAMCADDKNMKEKSASDPPECECKENHTFYKDKSKGCYANCDAGLTMDETKPSGKQQCVCPTGMQKGENGGKPTCECPGKDDAELSKDTNKLKPWTVVGDKCACEENFKSLNLDKPQACFKLQTDGADCPPKFHFDKTKDKYGKCVPDPQECANGMLPKEKSPGEAECVCPFPTIEDGGKCKPVCGKGAMPKLKNEAETDPVMKAFPDADPKCECGENHFLHGDANDCIKCDAEKGMKVSDDKTKCECDTKAGWDGTFPDCTPKCDPNQKKVWKAGEGSAEGTCVCAPGYKDEGGTCKEDAELMKQAKVEEEQKALQKQMEELQKMSPMDPEMKKLIDDALANVGQGATSTEDAVGSTQVFAAAARGLLALKTGDGAPIGFQLKERIMREMEEIKKQVQEMKKAKEETDKASQ</sequence>
<gene>
    <name evidence="3" type="ORF">Cvel_8551</name>
</gene>
<dbReference type="VEuPathDB" id="CryptoDB:Cvel_8551"/>
<name>A0A0G4HU63_9ALVE</name>